<feature type="compositionally biased region" description="Polar residues" evidence="3">
    <location>
        <begin position="230"/>
        <end position="240"/>
    </location>
</feature>
<sequence>MSLSSDTTIHAVPASSLQSSAPKSTITKRNAKAKKGLGAKKIGGLGAQKVTKIDFEKLEKNAEEADKVQHRISVSSSHSDEKSNNETSGQSLRLAYKDLDAKEKQDNVKLSKMDKQKKEQASRLGMGMGKTEDVSHSLDMVTISQENPKKSSRRGRYQDQNDIFYDSYSSSRTRRSKWDESDSDEDNNDFSSFTKHDFSYTSKKSSKVDKEPETITITPIGNDRHMGSGMFSSTATTTEPKNNRQRKPGPTKTTESSFDSNKFAGATSISSDMVFGSGHAKQQEQEQRLRSFEGRSAISSDDYYGASSSHRQQGSTHMPDVVDIKDGVREGVRSVAGKLSVMASGIANTIQDRYG</sequence>
<keyword evidence="2" id="KW-0862">Zinc</keyword>
<feature type="region of interest" description="Disordered" evidence="3">
    <location>
        <begin position="61"/>
        <end position="261"/>
    </location>
</feature>
<protein>
    <submittedName>
        <fullName evidence="4">ADP-ribosylation factor GTPase-activating protein 3-like</fullName>
    </submittedName>
</protein>
<feature type="region of interest" description="Disordered" evidence="3">
    <location>
        <begin position="1"/>
        <end position="41"/>
    </location>
</feature>
<dbReference type="PANTHER" id="PTHR45686:SF4">
    <property type="entry name" value="ADP-RIBOSYLATION FACTOR GTPASE ACTIVATING PROTEIN 3, ISOFORM H"/>
    <property type="match status" value="1"/>
</dbReference>
<feature type="compositionally biased region" description="Polar residues" evidence="3">
    <location>
        <begin position="251"/>
        <end position="260"/>
    </location>
</feature>
<proteinExistence type="evidence at transcript level"/>
<name>A0A6F9D7E1_9ASCI</name>
<gene>
    <name evidence="4" type="primary">Arfgap3-001</name>
</gene>
<dbReference type="GO" id="GO:0046872">
    <property type="term" value="F:metal ion binding"/>
    <property type="evidence" value="ECO:0007669"/>
    <property type="project" value="UniProtKB-KW"/>
</dbReference>
<dbReference type="EMBL" id="LR783003">
    <property type="protein sequence ID" value="CAB3222750.1"/>
    <property type="molecule type" value="mRNA"/>
</dbReference>
<reference evidence="4" key="1">
    <citation type="submission" date="2020-04" db="EMBL/GenBank/DDBJ databases">
        <authorList>
            <person name="Neveu A P."/>
        </authorList>
    </citation>
    <scope>NUCLEOTIDE SEQUENCE</scope>
    <source>
        <tissue evidence="4">Whole embryo</tissue>
    </source>
</reference>
<evidence type="ECO:0000256" key="3">
    <source>
        <dbReference type="SAM" id="MobiDB-lite"/>
    </source>
</evidence>
<keyword evidence="1" id="KW-0479">Metal-binding</keyword>
<feature type="compositionally biased region" description="Polar residues" evidence="3">
    <location>
        <begin position="15"/>
        <end position="28"/>
    </location>
</feature>
<evidence type="ECO:0000256" key="2">
    <source>
        <dbReference type="ARBA" id="ARBA00022833"/>
    </source>
</evidence>
<dbReference type="AlphaFoldDB" id="A0A6F9D7E1"/>
<evidence type="ECO:0000256" key="1">
    <source>
        <dbReference type="ARBA" id="ARBA00022723"/>
    </source>
</evidence>
<evidence type="ECO:0000313" key="4">
    <source>
        <dbReference type="EMBL" id="CAB3222750.1"/>
    </source>
</evidence>
<accession>A0A6F9D7E1</accession>
<dbReference type="PANTHER" id="PTHR45686">
    <property type="entry name" value="ADP-RIBOSYLATION FACTOR GTPASE ACTIVATING PROTEIN 3, ISOFORM H-RELATED"/>
    <property type="match status" value="1"/>
</dbReference>
<feature type="compositionally biased region" description="Basic and acidic residues" evidence="3">
    <location>
        <begin position="95"/>
        <end position="121"/>
    </location>
</feature>
<organism evidence="4">
    <name type="scientific">Phallusia mammillata</name>
    <dbReference type="NCBI Taxonomy" id="59560"/>
    <lineage>
        <taxon>Eukaryota</taxon>
        <taxon>Metazoa</taxon>
        <taxon>Chordata</taxon>
        <taxon>Tunicata</taxon>
        <taxon>Ascidiacea</taxon>
        <taxon>Phlebobranchia</taxon>
        <taxon>Ascidiidae</taxon>
        <taxon>Phallusia</taxon>
    </lineage>
</organism>
<feature type="compositionally biased region" description="Basic residues" evidence="3">
    <location>
        <begin position="29"/>
        <end position="38"/>
    </location>
</feature>
<dbReference type="GO" id="GO:0048205">
    <property type="term" value="P:COPI coating of Golgi vesicle"/>
    <property type="evidence" value="ECO:0007669"/>
    <property type="project" value="TreeGrafter"/>
</dbReference>
<dbReference type="GO" id="GO:0000139">
    <property type="term" value="C:Golgi membrane"/>
    <property type="evidence" value="ECO:0007669"/>
    <property type="project" value="GOC"/>
</dbReference>